<accession>A0A2U9B629</accession>
<feature type="region of interest" description="Disordered" evidence="1">
    <location>
        <begin position="131"/>
        <end position="175"/>
    </location>
</feature>
<feature type="compositionally biased region" description="Polar residues" evidence="1">
    <location>
        <begin position="144"/>
        <end position="175"/>
    </location>
</feature>
<feature type="compositionally biased region" description="Gly residues" evidence="1">
    <location>
        <begin position="11"/>
        <end position="23"/>
    </location>
</feature>
<evidence type="ECO:0000313" key="3">
    <source>
        <dbReference type="Proteomes" id="UP000246464"/>
    </source>
</evidence>
<dbReference type="EMBL" id="CP026245">
    <property type="protein sequence ID" value="AWO99386.1"/>
    <property type="molecule type" value="Genomic_DNA"/>
</dbReference>
<name>A0A2U9B629_SCOMX</name>
<dbReference type="Proteomes" id="UP000246464">
    <property type="component" value="Chromosome 3"/>
</dbReference>
<dbReference type="AlphaFoldDB" id="A0A2U9B629"/>
<protein>
    <submittedName>
        <fullName evidence="2">Uncharacterized protein</fullName>
    </submittedName>
</protein>
<proteinExistence type="predicted"/>
<reference evidence="2 3" key="1">
    <citation type="submission" date="2017-12" db="EMBL/GenBank/DDBJ databases">
        <title>Integrating genomic resources of turbot (Scophthalmus maximus) in depth evaluation of genetic and physical mapping variation across individuals.</title>
        <authorList>
            <person name="Martinez P."/>
        </authorList>
    </citation>
    <scope>NUCLEOTIDE SEQUENCE [LARGE SCALE GENOMIC DNA]</scope>
</reference>
<gene>
    <name evidence="2" type="ORF">SMAX5B_000743</name>
</gene>
<evidence type="ECO:0000256" key="1">
    <source>
        <dbReference type="SAM" id="MobiDB-lite"/>
    </source>
</evidence>
<feature type="region of interest" description="Disordered" evidence="1">
    <location>
        <begin position="1"/>
        <end position="23"/>
    </location>
</feature>
<sequence>MRGIEEPSGGKEPGGGWEEALPHGGGLRVVHIWTAVRRHDRGVNPLRTDEERKFCVSGGTTDNSQEKMCMNAKMRQQFDKSFSPAAINSQLPHMYSTSSGEHESKMSLWKKRKKNKHTSCTSHTAAAAAIPLHDSRSDKPSVIDQDTVQTAATSPHSQYTAPSSSSITRCRSTET</sequence>
<evidence type="ECO:0000313" key="2">
    <source>
        <dbReference type="EMBL" id="AWO99386.1"/>
    </source>
</evidence>
<keyword evidence="3" id="KW-1185">Reference proteome</keyword>
<organism evidence="2 3">
    <name type="scientific">Scophthalmus maximus</name>
    <name type="common">Turbot</name>
    <name type="synonym">Psetta maxima</name>
    <dbReference type="NCBI Taxonomy" id="52904"/>
    <lineage>
        <taxon>Eukaryota</taxon>
        <taxon>Metazoa</taxon>
        <taxon>Chordata</taxon>
        <taxon>Craniata</taxon>
        <taxon>Vertebrata</taxon>
        <taxon>Euteleostomi</taxon>
        <taxon>Actinopterygii</taxon>
        <taxon>Neopterygii</taxon>
        <taxon>Teleostei</taxon>
        <taxon>Neoteleostei</taxon>
        <taxon>Acanthomorphata</taxon>
        <taxon>Carangaria</taxon>
        <taxon>Pleuronectiformes</taxon>
        <taxon>Pleuronectoidei</taxon>
        <taxon>Scophthalmidae</taxon>
        <taxon>Scophthalmus</taxon>
    </lineage>
</organism>